<dbReference type="PANTHER" id="PTHR42760">
    <property type="entry name" value="SHORT-CHAIN DEHYDROGENASES/REDUCTASES FAMILY MEMBER"/>
    <property type="match status" value="1"/>
</dbReference>
<organism evidence="2">
    <name type="scientific">marine metagenome</name>
    <dbReference type="NCBI Taxonomy" id="408172"/>
    <lineage>
        <taxon>unclassified sequences</taxon>
        <taxon>metagenomes</taxon>
        <taxon>ecological metagenomes</taxon>
    </lineage>
</organism>
<dbReference type="CDD" id="cd05233">
    <property type="entry name" value="SDR_c"/>
    <property type="match status" value="1"/>
</dbReference>
<name>A0A382VQU7_9ZZZZ</name>
<dbReference type="PRINTS" id="PR00080">
    <property type="entry name" value="SDRFAMILY"/>
</dbReference>
<dbReference type="PRINTS" id="PR00081">
    <property type="entry name" value="GDHRDH"/>
</dbReference>
<dbReference type="FunFam" id="3.40.50.720:FF:000084">
    <property type="entry name" value="Short-chain dehydrogenase reductase"/>
    <property type="match status" value="1"/>
</dbReference>
<accession>A0A382VQU7</accession>
<dbReference type="Gene3D" id="3.40.50.720">
    <property type="entry name" value="NAD(P)-binding Rossmann-like Domain"/>
    <property type="match status" value="1"/>
</dbReference>
<dbReference type="AlphaFoldDB" id="A0A382VQU7"/>
<dbReference type="InterPro" id="IPR002347">
    <property type="entry name" value="SDR_fam"/>
</dbReference>
<dbReference type="InterPro" id="IPR020904">
    <property type="entry name" value="Sc_DH/Rdtase_CS"/>
</dbReference>
<dbReference type="InterPro" id="IPR036291">
    <property type="entry name" value="NAD(P)-bd_dom_sf"/>
</dbReference>
<dbReference type="GO" id="GO:0016616">
    <property type="term" value="F:oxidoreductase activity, acting on the CH-OH group of donors, NAD or NADP as acceptor"/>
    <property type="evidence" value="ECO:0007669"/>
    <property type="project" value="TreeGrafter"/>
</dbReference>
<protein>
    <submittedName>
        <fullName evidence="2">Uncharacterized protein</fullName>
    </submittedName>
</protein>
<dbReference type="Pfam" id="PF00106">
    <property type="entry name" value="adh_short"/>
    <property type="match status" value="1"/>
</dbReference>
<evidence type="ECO:0000313" key="2">
    <source>
        <dbReference type="EMBL" id="SVD48281.1"/>
    </source>
</evidence>
<evidence type="ECO:0000256" key="1">
    <source>
        <dbReference type="ARBA" id="ARBA00006484"/>
    </source>
</evidence>
<sequence length="168" mass="18608">MRLDGKIILITGGSRGIGKSIAELFTKEGAKVIITSKNETALKKTAKELGNIFYVKGDITKKTDVNNVVKKIIKKFGRIDVLINNAGVFPKFKKLHNISENEWKEVIDINLNGQYRFTKAVIPFMMKNGGSIINMSSDAGLRSFENFYADAYTASKAALVMLTKAWAV</sequence>
<comment type="similarity">
    <text evidence="1">Belongs to the short-chain dehydrogenases/reductases (SDR) family.</text>
</comment>
<dbReference type="PROSITE" id="PS00061">
    <property type="entry name" value="ADH_SHORT"/>
    <property type="match status" value="1"/>
</dbReference>
<dbReference type="SUPFAM" id="SSF51735">
    <property type="entry name" value="NAD(P)-binding Rossmann-fold domains"/>
    <property type="match status" value="1"/>
</dbReference>
<gene>
    <name evidence="2" type="ORF">METZ01_LOCUS401135</name>
</gene>
<feature type="non-terminal residue" evidence="2">
    <location>
        <position position="1"/>
    </location>
</feature>
<reference evidence="2" key="1">
    <citation type="submission" date="2018-05" db="EMBL/GenBank/DDBJ databases">
        <authorList>
            <person name="Lanie J.A."/>
            <person name="Ng W.-L."/>
            <person name="Kazmierczak K.M."/>
            <person name="Andrzejewski T.M."/>
            <person name="Davidsen T.M."/>
            <person name="Wayne K.J."/>
            <person name="Tettelin H."/>
            <person name="Glass J.I."/>
            <person name="Rusch D."/>
            <person name="Podicherti R."/>
            <person name="Tsui H.-C.T."/>
            <person name="Winkler M.E."/>
        </authorList>
    </citation>
    <scope>NUCLEOTIDE SEQUENCE</scope>
</reference>
<proteinExistence type="inferred from homology"/>
<dbReference type="EMBL" id="UINC01153517">
    <property type="protein sequence ID" value="SVD48281.1"/>
    <property type="molecule type" value="Genomic_DNA"/>
</dbReference>
<feature type="non-terminal residue" evidence="2">
    <location>
        <position position="168"/>
    </location>
</feature>